<gene>
    <name evidence="6" type="ORF">SKM51_12455</name>
</gene>
<dbReference type="NCBIfam" id="TIGR00254">
    <property type="entry name" value="GGDEF"/>
    <property type="match status" value="1"/>
</dbReference>
<dbReference type="PANTHER" id="PTHR45138">
    <property type="entry name" value="REGULATORY COMPONENTS OF SENSORY TRANSDUCTION SYSTEM"/>
    <property type="match status" value="1"/>
</dbReference>
<dbReference type="CDD" id="cd01949">
    <property type="entry name" value="GGDEF"/>
    <property type="match status" value="1"/>
</dbReference>
<dbReference type="InterPro" id="IPR050469">
    <property type="entry name" value="Diguanylate_Cyclase"/>
</dbReference>
<dbReference type="PANTHER" id="PTHR45138:SF9">
    <property type="entry name" value="DIGUANYLATE CYCLASE DGCM-RELATED"/>
    <property type="match status" value="1"/>
</dbReference>
<dbReference type="GO" id="GO:0052621">
    <property type="term" value="F:diguanylate cyclase activity"/>
    <property type="evidence" value="ECO:0007669"/>
    <property type="project" value="UniProtKB-EC"/>
</dbReference>
<feature type="transmembrane region" description="Helical" evidence="4">
    <location>
        <begin position="282"/>
        <end position="302"/>
    </location>
</feature>
<feature type="transmembrane region" description="Helical" evidence="4">
    <location>
        <begin position="206"/>
        <end position="225"/>
    </location>
</feature>
<feature type="transmembrane region" description="Helical" evidence="4">
    <location>
        <begin position="124"/>
        <end position="147"/>
    </location>
</feature>
<keyword evidence="4" id="KW-1133">Transmembrane helix</keyword>
<evidence type="ECO:0000256" key="3">
    <source>
        <dbReference type="ARBA" id="ARBA00034247"/>
    </source>
</evidence>
<dbReference type="PROSITE" id="PS50887">
    <property type="entry name" value="GGDEF"/>
    <property type="match status" value="1"/>
</dbReference>
<dbReference type="SMART" id="SM00267">
    <property type="entry name" value="GGDEF"/>
    <property type="match status" value="1"/>
</dbReference>
<feature type="transmembrane region" description="Helical" evidence="4">
    <location>
        <begin position="167"/>
        <end position="185"/>
    </location>
</feature>
<keyword evidence="4" id="KW-0812">Transmembrane</keyword>
<dbReference type="InterPro" id="IPR000160">
    <property type="entry name" value="GGDEF_dom"/>
</dbReference>
<dbReference type="EMBL" id="JAXHPL010000115">
    <property type="protein sequence ID" value="MDY6487991.1"/>
    <property type="molecule type" value="Genomic_DNA"/>
</dbReference>
<comment type="catalytic activity">
    <reaction evidence="3">
        <text>2 GTP = 3',3'-c-di-GMP + 2 diphosphate</text>
        <dbReference type="Rhea" id="RHEA:24898"/>
        <dbReference type="ChEBI" id="CHEBI:33019"/>
        <dbReference type="ChEBI" id="CHEBI:37565"/>
        <dbReference type="ChEBI" id="CHEBI:58805"/>
        <dbReference type="EC" id="2.7.7.65"/>
    </reaction>
</comment>
<evidence type="ECO:0000313" key="6">
    <source>
        <dbReference type="EMBL" id="MDY6487991.1"/>
    </source>
</evidence>
<protein>
    <recommendedName>
        <fullName evidence="2">diguanylate cyclase</fullName>
        <ecNumber evidence="2">2.7.7.65</ecNumber>
    </recommendedName>
</protein>
<dbReference type="InterPro" id="IPR029787">
    <property type="entry name" value="Nucleotide_cyclase"/>
</dbReference>
<feature type="transmembrane region" description="Helical" evidence="4">
    <location>
        <begin position="18"/>
        <end position="36"/>
    </location>
</feature>
<evidence type="ECO:0000256" key="1">
    <source>
        <dbReference type="ARBA" id="ARBA00001946"/>
    </source>
</evidence>
<keyword evidence="6" id="KW-0548">Nucleotidyltransferase</keyword>
<organism evidence="6 7">
    <name type="scientific">Acinetobacter faecalis</name>
    <dbReference type="NCBI Taxonomy" id="2665161"/>
    <lineage>
        <taxon>Bacteria</taxon>
        <taxon>Pseudomonadati</taxon>
        <taxon>Pseudomonadota</taxon>
        <taxon>Gammaproteobacteria</taxon>
        <taxon>Moraxellales</taxon>
        <taxon>Moraxellaceae</taxon>
        <taxon>Acinetobacter</taxon>
    </lineage>
</organism>
<sequence>MQAKLIQLSRQQIQRHSYIFVIFAVAIFSAALIGIFTRPLAYSAFFWPANPVFLGLLIRFPRMRTASALWGAFSGYMIADLLTGNGLALAFILTMTNFVAVLSTISILVYIQNQFKYFKDGPQIIYPYIFALILGTLIGSTFAVNTIPYIPGTFMSKTQLLVDFTNWWSGEFLNAVIVLPLVLAFPKLIEIKHFFINKRSRSFNPFDALPFIAVILSMILTHSYYGPGALLYPLATLVWAASIYSLFNIAIINSFVCLTLYHSVSYLYLYDTTNSFLKEITSIRIGLAILGLATIVLCIISQNRKLLFKEIYYLANHDTLTDTMNRRSFIRLSEQRLTSKKYKEACFLMLDIDFFKKLNDNYGHHAGDIVLKKFADIVKENLRSEDLFCRHGGEEFVVLLSNVDKEEALMIAERIRVQLSETFIHIEQENPIKITVSMGVTHTYLPSRLELQQLINTADQALYRAKDSGRNCVVLA</sequence>
<dbReference type="Pfam" id="PF00990">
    <property type="entry name" value="GGDEF"/>
    <property type="match status" value="1"/>
</dbReference>
<dbReference type="InterPro" id="IPR043128">
    <property type="entry name" value="Rev_trsase/Diguanyl_cyclase"/>
</dbReference>
<feature type="transmembrane region" description="Helical" evidence="4">
    <location>
        <begin position="89"/>
        <end position="112"/>
    </location>
</feature>
<comment type="caution">
    <text evidence="6">The sequence shown here is derived from an EMBL/GenBank/DDBJ whole genome shotgun (WGS) entry which is preliminary data.</text>
</comment>
<proteinExistence type="predicted"/>
<evidence type="ECO:0000313" key="7">
    <source>
        <dbReference type="Proteomes" id="UP001278995"/>
    </source>
</evidence>
<keyword evidence="4" id="KW-0472">Membrane</keyword>
<dbReference type="Proteomes" id="UP001278995">
    <property type="component" value="Unassembled WGS sequence"/>
</dbReference>
<dbReference type="Gene3D" id="3.30.70.270">
    <property type="match status" value="1"/>
</dbReference>
<dbReference type="RefSeq" id="WP_321099832.1">
    <property type="nucleotide sequence ID" value="NZ_JAXHPL010000115.1"/>
</dbReference>
<keyword evidence="6" id="KW-0808">Transferase</keyword>
<dbReference type="FunFam" id="3.30.70.270:FF:000001">
    <property type="entry name" value="Diguanylate cyclase domain protein"/>
    <property type="match status" value="1"/>
</dbReference>
<evidence type="ECO:0000259" key="5">
    <source>
        <dbReference type="PROSITE" id="PS50887"/>
    </source>
</evidence>
<feature type="domain" description="GGDEF" evidence="5">
    <location>
        <begin position="343"/>
        <end position="476"/>
    </location>
</feature>
<evidence type="ECO:0000256" key="2">
    <source>
        <dbReference type="ARBA" id="ARBA00012528"/>
    </source>
</evidence>
<name>A0AB35UW17_9GAMM</name>
<comment type="cofactor">
    <cofactor evidence="1">
        <name>Mg(2+)</name>
        <dbReference type="ChEBI" id="CHEBI:18420"/>
    </cofactor>
</comment>
<dbReference type="EC" id="2.7.7.65" evidence="2"/>
<reference evidence="6 7" key="1">
    <citation type="submission" date="2023-11" db="EMBL/GenBank/DDBJ databases">
        <title>The common occurrence of Acinetobacte faecalis in cattle feces and its emended description.</title>
        <authorList>
            <person name="Kyselkova M."/>
            <person name="Xanthopoulou K."/>
            <person name="Shestivska V."/>
            <person name="Spanelova P."/>
            <person name="Maixnerova M."/>
            <person name="Higgins P.G."/>
            <person name="Nemec A."/>
        </authorList>
    </citation>
    <scope>NUCLEOTIDE SEQUENCE [LARGE SCALE GENOMIC DNA]</scope>
    <source>
        <strain evidence="6 7">ANC 7483</strain>
    </source>
</reference>
<accession>A0AB35UW17</accession>
<dbReference type="SUPFAM" id="SSF55073">
    <property type="entry name" value="Nucleotide cyclase"/>
    <property type="match status" value="1"/>
</dbReference>
<dbReference type="AlphaFoldDB" id="A0AB35UW17"/>
<feature type="transmembrane region" description="Helical" evidence="4">
    <location>
        <begin position="237"/>
        <end position="261"/>
    </location>
</feature>
<evidence type="ECO:0000256" key="4">
    <source>
        <dbReference type="SAM" id="Phobius"/>
    </source>
</evidence>